<evidence type="ECO:0000256" key="1">
    <source>
        <dbReference type="SAM" id="MobiDB-lite"/>
    </source>
</evidence>
<protein>
    <submittedName>
        <fullName evidence="2">Uncharacterized protein</fullName>
    </submittedName>
</protein>
<gene>
    <name evidence="2" type="ORF">HDF16_002841</name>
</gene>
<feature type="region of interest" description="Disordered" evidence="1">
    <location>
        <begin position="32"/>
        <end position="82"/>
    </location>
</feature>
<name>A0A7W7ZDX2_9BACT</name>
<evidence type="ECO:0000313" key="2">
    <source>
        <dbReference type="EMBL" id="MBB5058135.1"/>
    </source>
</evidence>
<feature type="compositionally biased region" description="Basic and acidic residues" evidence="1">
    <location>
        <begin position="7"/>
        <end position="20"/>
    </location>
</feature>
<dbReference type="AlphaFoldDB" id="A0A7W7ZDX2"/>
<comment type="caution">
    <text evidence="2">The sequence shown here is derived from an EMBL/GenBank/DDBJ whole genome shotgun (WGS) entry which is preliminary data.</text>
</comment>
<dbReference type="Proteomes" id="UP000540989">
    <property type="component" value="Unassembled WGS sequence"/>
</dbReference>
<proteinExistence type="predicted"/>
<organism evidence="2 3">
    <name type="scientific">Granulicella aggregans</name>
    <dbReference type="NCBI Taxonomy" id="474949"/>
    <lineage>
        <taxon>Bacteria</taxon>
        <taxon>Pseudomonadati</taxon>
        <taxon>Acidobacteriota</taxon>
        <taxon>Terriglobia</taxon>
        <taxon>Terriglobales</taxon>
        <taxon>Acidobacteriaceae</taxon>
        <taxon>Granulicella</taxon>
    </lineage>
</organism>
<accession>A0A7W7ZDX2</accession>
<sequence length="82" mass="8839">MWIHNSDTPHKDGQRQTLTKEELAAAKKITAAAAPIMKLSAKEPETPKEPKSGKEKYSAKKSKEDEAKAAPDLAGEPEPSAV</sequence>
<keyword evidence="3" id="KW-1185">Reference proteome</keyword>
<feature type="region of interest" description="Disordered" evidence="1">
    <location>
        <begin position="1"/>
        <end position="20"/>
    </location>
</feature>
<evidence type="ECO:0000313" key="3">
    <source>
        <dbReference type="Proteomes" id="UP000540989"/>
    </source>
</evidence>
<feature type="compositionally biased region" description="Basic and acidic residues" evidence="1">
    <location>
        <begin position="40"/>
        <end position="69"/>
    </location>
</feature>
<reference evidence="2 3" key="1">
    <citation type="submission" date="2020-08" db="EMBL/GenBank/DDBJ databases">
        <title>Genomic Encyclopedia of Type Strains, Phase IV (KMG-V): Genome sequencing to study the core and pangenomes of soil and plant-associated prokaryotes.</title>
        <authorList>
            <person name="Whitman W."/>
        </authorList>
    </citation>
    <scope>NUCLEOTIDE SEQUENCE [LARGE SCALE GENOMIC DNA]</scope>
    <source>
        <strain evidence="2 3">M8UP14</strain>
    </source>
</reference>
<dbReference type="EMBL" id="JACHIP010000003">
    <property type="protein sequence ID" value="MBB5058135.1"/>
    <property type="molecule type" value="Genomic_DNA"/>
</dbReference>